<dbReference type="InterPro" id="IPR013249">
    <property type="entry name" value="RNA_pol_sigma70_r4_t2"/>
</dbReference>
<evidence type="ECO:0000256" key="1">
    <source>
        <dbReference type="ARBA" id="ARBA00010641"/>
    </source>
</evidence>
<dbReference type="InterPro" id="IPR039425">
    <property type="entry name" value="RNA_pol_sigma-70-like"/>
</dbReference>
<evidence type="ECO:0000313" key="9">
    <source>
        <dbReference type="Proteomes" id="UP000612899"/>
    </source>
</evidence>
<dbReference type="InterPro" id="IPR036388">
    <property type="entry name" value="WH-like_DNA-bd_sf"/>
</dbReference>
<proteinExistence type="inferred from homology"/>
<dbReference type="GO" id="GO:0003677">
    <property type="term" value="F:DNA binding"/>
    <property type="evidence" value="ECO:0007669"/>
    <property type="project" value="UniProtKB-KW"/>
</dbReference>
<dbReference type="RefSeq" id="WP_203907718.1">
    <property type="nucleotide sequence ID" value="NZ_BONY01000009.1"/>
</dbReference>
<feature type="domain" description="RNA polymerase sigma factor 70 region 4 type 2" evidence="7">
    <location>
        <begin position="103"/>
        <end position="153"/>
    </location>
</feature>
<keyword evidence="4" id="KW-0238">DNA-binding</keyword>
<dbReference type="Gene3D" id="1.10.1740.10">
    <property type="match status" value="1"/>
</dbReference>
<dbReference type="SUPFAM" id="SSF88946">
    <property type="entry name" value="Sigma2 domain of RNA polymerase sigma factors"/>
    <property type="match status" value="1"/>
</dbReference>
<evidence type="ECO:0000259" key="7">
    <source>
        <dbReference type="Pfam" id="PF08281"/>
    </source>
</evidence>
<comment type="similarity">
    <text evidence="1">Belongs to the sigma-70 factor family. ECF subfamily.</text>
</comment>
<reference evidence="8" key="1">
    <citation type="submission" date="2021-01" db="EMBL/GenBank/DDBJ databases">
        <title>Whole genome shotgun sequence of Rhizocola hellebori NBRC 109834.</title>
        <authorList>
            <person name="Komaki H."/>
            <person name="Tamura T."/>
        </authorList>
    </citation>
    <scope>NUCLEOTIDE SEQUENCE</scope>
    <source>
        <strain evidence="8">NBRC 109834</strain>
    </source>
</reference>
<dbReference type="EMBL" id="BONY01000009">
    <property type="protein sequence ID" value="GIH03820.1"/>
    <property type="molecule type" value="Genomic_DNA"/>
</dbReference>
<dbReference type="AlphaFoldDB" id="A0A8J3VES2"/>
<dbReference type="GO" id="GO:0006352">
    <property type="term" value="P:DNA-templated transcription initiation"/>
    <property type="evidence" value="ECO:0007669"/>
    <property type="project" value="InterPro"/>
</dbReference>
<keyword evidence="2" id="KW-0805">Transcription regulation</keyword>
<protein>
    <submittedName>
        <fullName evidence="8">RNA polymerase sigma24 factor</fullName>
    </submittedName>
</protein>
<evidence type="ECO:0000256" key="5">
    <source>
        <dbReference type="ARBA" id="ARBA00023163"/>
    </source>
</evidence>
<keyword evidence="3" id="KW-0731">Sigma factor</keyword>
<dbReference type="InterPro" id="IPR013324">
    <property type="entry name" value="RNA_pol_sigma_r3/r4-like"/>
</dbReference>
<dbReference type="InterPro" id="IPR007627">
    <property type="entry name" value="RNA_pol_sigma70_r2"/>
</dbReference>
<dbReference type="InterPro" id="IPR014325">
    <property type="entry name" value="RNA_pol_sigma-E_actinobac"/>
</dbReference>
<accession>A0A8J3VES2</accession>
<evidence type="ECO:0000256" key="4">
    <source>
        <dbReference type="ARBA" id="ARBA00023125"/>
    </source>
</evidence>
<dbReference type="NCBIfam" id="TIGR02983">
    <property type="entry name" value="SigE-fam_strep"/>
    <property type="match status" value="1"/>
</dbReference>
<dbReference type="SUPFAM" id="SSF88659">
    <property type="entry name" value="Sigma3 and sigma4 domains of RNA polymerase sigma factors"/>
    <property type="match status" value="1"/>
</dbReference>
<dbReference type="Gene3D" id="1.10.10.10">
    <property type="entry name" value="Winged helix-like DNA-binding domain superfamily/Winged helix DNA-binding domain"/>
    <property type="match status" value="1"/>
</dbReference>
<dbReference type="InterPro" id="IPR014284">
    <property type="entry name" value="RNA_pol_sigma-70_dom"/>
</dbReference>
<dbReference type="Pfam" id="PF04542">
    <property type="entry name" value="Sigma70_r2"/>
    <property type="match status" value="1"/>
</dbReference>
<name>A0A8J3VES2_9ACTN</name>
<dbReference type="NCBIfam" id="TIGR02937">
    <property type="entry name" value="sigma70-ECF"/>
    <property type="match status" value="1"/>
</dbReference>
<keyword evidence="9" id="KW-1185">Reference proteome</keyword>
<sequence>MGDRNAAFAEYFAARSEAMRGTAYLLCGDWHRAEDLVQTAFTKLYLVWNRVSRHEVLDAYLRQILIRTFLDERRRGWWRREQVGGQEAERSARPDSPENRLVMLQALTSVAPRQRVVLVLRYWEDLPVDEVATLLGCAPETVKSQAARGLATLRGVLSPTHSGIEEGTR</sequence>
<dbReference type="Proteomes" id="UP000612899">
    <property type="component" value="Unassembled WGS sequence"/>
</dbReference>
<evidence type="ECO:0000259" key="6">
    <source>
        <dbReference type="Pfam" id="PF04542"/>
    </source>
</evidence>
<dbReference type="GO" id="GO:0016987">
    <property type="term" value="F:sigma factor activity"/>
    <property type="evidence" value="ECO:0007669"/>
    <property type="project" value="UniProtKB-KW"/>
</dbReference>
<feature type="domain" description="RNA polymerase sigma-70 region 2" evidence="6">
    <location>
        <begin position="19"/>
        <end position="79"/>
    </location>
</feature>
<comment type="caution">
    <text evidence="8">The sequence shown here is derived from an EMBL/GenBank/DDBJ whole genome shotgun (WGS) entry which is preliminary data.</text>
</comment>
<evidence type="ECO:0000313" key="8">
    <source>
        <dbReference type="EMBL" id="GIH03820.1"/>
    </source>
</evidence>
<evidence type="ECO:0000256" key="3">
    <source>
        <dbReference type="ARBA" id="ARBA00023082"/>
    </source>
</evidence>
<keyword evidence="5" id="KW-0804">Transcription</keyword>
<evidence type="ECO:0000256" key="2">
    <source>
        <dbReference type="ARBA" id="ARBA00023015"/>
    </source>
</evidence>
<dbReference type="Pfam" id="PF08281">
    <property type="entry name" value="Sigma70_r4_2"/>
    <property type="match status" value="1"/>
</dbReference>
<dbReference type="PANTHER" id="PTHR43133">
    <property type="entry name" value="RNA POLYMERASE ECF-TYPE SIGMA FACTO"/>
    <property type="match status" value="1"/>
</dbReference>
<dbReference type="CDD" id="cd06171">
    <property type="entry name" value="Sigma70_r4"/>
    <property type="match status" value="1"/>
</dbReference>
<gene>
    <name evidence="8" type="ORF">Rhe02_18870</name>
</gene>
<organism evidence="8 9">
    <name type="scientific">Rhizocola hellebori</name>
    <dbReference type="NCBI Taxonomy" id="1392758"/>
    <lineage>
        <taxon>Bacteria</taxon>
        <taxon>Bacillati</taxon>
        <taxon>Actinomycetota</taxon>
        <taxon>Actinomycetes</taxon>
        <taxon>Micromonosporales</taxon>
        <taxon>Micromonosporaceae</taxon>
        <taxon>Rhizocola</taxon>
    </lineage>
</organism>
<dbReference type="PANTHER" id="PTHR43133:SF50">
    <property type="entry name" value="ECF RNA POLYMERASE SIGMA FACTOR SIGM"/>
    <property type="match status" value="1"/>
</dbReference>
<dbReference type="InterPro" id="IPR013325">
    <property type="entry name" value="RNA_pol_sigma_r2"/>
</dbReference>